<evidence type="ECO:0000313" key="1">
    <source>
        <dbReference type="EMBL" id="SDM14363.1"/>
    </source>
</evidence>
<protein>
    <submittedName>
        <fullName evidence="1">Uncharacterized protein</fullName>
    </submittedName>
</protein>
<name>A0A1G9QTT3_9BACI</name>
<dbReference type="AlphaFoldDB" id="A0A1G9QTT3"/>
<dbReference type="Proteomes" id="UP000182347">
    <property type="component" value="Unassembled WGS sequence"/>
</dbReference>
<accession>A0A1G9QTT3</accession>
<proteinExistence type="predicted"/>
<gene>
    <name evidence="1" type="ORF">SAMN05216244_1659</name>
</gene>
<dbReference type="STRING" id="482461.SAMN05216244_1659"/>
<keyword evidence="2" id="KW-1185">Reference proteome</keyword>
<reference evidence="2" key="1">
    <citation type="submission" date="2016-10" db="EMBL/GenBank/DDBJ databases">
        <authorList>
            <person name="Varghese N."/>
            <person name="Submissions S."/>
        </authorList>
    </citation>
    <scope>NUCLEOTIDE SEQUENCE [LARGE SCALE GENOMIC DNA]</scope>
    <source>
        <strain evidence="2">CGMCC 1.6199</strain>
    </source>
</reference>
<dbReference type="EMBL" id="FNHF01000002">
    <property type="protein sequence ID" value="SDM14363.1"/>
    <property type="molecule type" value="Genomic_DNA"/>
</dbReference>
<sequence length="61" mass="6922">MKITLESDVILIPYQEGRIRIDIIGGPGDYFITAELNDQTVIQEGKYKLPCINKAIRCLLK</sequence>
<organism evidence="1 2">
    <name type="scientific">Sediminibacillus halophilus</name>
    <dbReference type="NCBI Taxonomy" id="482461"/>
    <lineage>
        <taxon>Bacteria</taxon>
        <taxon>Bacillati</taxon>
        <taxon>Bacillota</taxon>
        <taxon>Bacilli</taxon>
        <taxon>Bacillales</taxon>
        <taxon>Bacillaceae</taxon>
        <taxon>Sediminibacillus</taxon>
    </lineage>
</organism>
<dbReference type="RefSeq" id="WP_074598390.1">
    <property type="nucleotide sequence ID" value="NZ_FNHF01000002.1"/>
</dbReference>
<evidence type="ECO:0000313" key="2">
    <source>
        <dbReference type="Proteomes" id="UP000182347"/>
    </source>
</evidence>